<sequence length="88" mass="10277">MIKRTIRIEDPLVIAKLKSLSSEKEISENKLINIILEKALIHDNFKLREQEVDEILKNVVASNNKLIDVIEEQTNKINSYTEEIKKIF</sequence>
<gene>
    <name evidence="1" type="ORF">KYI10_12140</name>
</gene>
<dbReference type="AlphaFoldDB" id="A0AAT9PB93"/>
<dbReference type="EMBL" id="CP079957">
    <property type="protein sequence ID" value="QYA34179.1"/>
    <property type="molecule type" value="Genomic_DNA"/>
</dbReference>
<protein>
    <submittedName>
        <fullName evidence="1">Uncharacterized protein</fullName>
    </submittedName>
</protein>
<name>A0AAT9PB93_9STAP</name>
<keyword evidence="1" id="KW-0614">Plasmid</keyword>
<proteinExistence type="predicted"/>
<evidence type="ECO:0000313" key="1">
    <source>
        <dbReference type="EMBL" id="QYA34179.1"/>
    </source>
</evidence>
<accession>A0AAT9PB93</accession>
<geneLocation type="plasmid" evidence="1">
    <name>p19Msa1099-1</name>
</geneLocation>
<organism evidence="1">
    <name type="scientific">Macrococcus psychrotolerans</name>
    <dbReference type="NCBI Taxonomy" id="3039389"/>
    <lineage>
        <taxon>Bacteria</taxon>
        <taxon>Bacillati</taxon>
        <taxon>Bacillota</taxon>
        <taxon>Bacilli</taxon>
        <taxon>Bacillales</taxon>
        <taxon>Staphylococcaceae</taxon>
        <taxon>Macrococcus</taxon>
    </lineage>
</organism>
<reference evidence="1" key="1">
    <citation type="submission" date="2021-07" db="EMBL/GenBank/DDBJ databases">
        <title>Prevalence and characterization of methicillin-resistant Macrococcus spp. in food producing animals and meat in Switzerland in 2019.</title>
        <authorList>
            <person name="Keller J.E."/>
            <person name="Schwendener S."/>
            <person name="Neuenschwander J."/>
            <person name="Overesch G."/>
            <person name="Perreten V."/>
        </authorList>
    </citation>
    <scope>NUCLEOTIDE SEQUENCE</scope>
    <source>
        <strain evidence="1">19Msa1099</strain>
        <plasmid evidence="1">p19Msa1099-1</plasmid>
    </source>
</reference>